<dbReference type="GO" id="GO:0005737">
    <property type="term" value="C:cytoplasm"/>
    <property type="evidence" value="ECO:0007669"/>
    <property type="project" value="UniProtKB-SubCell"/>
</dbReference>
<proteinExistence type="inferred from homology"/>
<reference evidence="13" key="2">
    <citation type="submission" date="2025-08" db="UniProtKB">
        <authorList>
            <consortium name="Ensembl"/>
        </authorList>
    </citation>
    <scope>IDENTIFICATION</scope>
</reference>
<feature type="repeat" description="WD" evidence="9">
    <location>
        <begin position="651"/>
        <end position="692"/>
    </location>
</feature>
<feature type="repeat" description="WD" evidence="9">
    <location>
        <begin position="465"/>
        <end position="498"/>
    </location>
</feature>
<feature type="compositionally biased region" description="Acidic residues" evidence="11">
    <location>
        <begin position="185"/>
        <end position="204"/>
    </location>
</feature>
<evidence type="ECO:0000256" key="7">
    <source>
        <dbReference type="ARBA" id="ARBA00022860"/>
    </source>
</evidence>
<dbReference type="FunFam" id="1.20.5.300:FF:000001">
    <property type="entry name" value="striatin isoform X1"/>
    <property type="match status" value="1"/>
</dbReference>
<evidence type="ECO:0000313" key="13">
    <source>
        <dbReference type="Ensembl" id="ENSCSAVP00000015712.1"/>
    </source>
</evidence>
<dbReference type="InterPro" id="IPR001680">
    <property type="entry name" value="WD40_rpt"/>
</dbReference>
<dbReference type="Proteomes" id="UP000007875">
    <property type="component" value="Unassembled WGS sequence"/>
</dbReference>
<dbReference type="InterPro" id="IPR051488">
    <property type="entry name" value="WD_repeat_striatin"/>
</dbReference>
<dbReference type="FunCoup" id="H2ZDP6">
    <property type="interactions" value="352"/>
</dbReference>
<keyword evidence="6" id="KW-0677">Repeat</keyword>
<dbReference type="eggNOG" id="KOG0642">
    <property type="taxonomic scope" value="Eukaryota"/>
</dbReference>
<keyword evidence="7" id="KW-0112">Calmodulin-binding</keyword>
<dbReference type="PANTHER" id="PTHR15653">
    <property type="entry name" value="STRIATIN"/>
    <property type="match status" value="1"/>
</dbReference>
<dbReference type="SUPFAM" id="SSF50978">
    <property type="entry name" value="WD40 repeat-like"/>
    <property type="match status" value="1"/>
</dbReference>
<keyword evidence="14" id="KW-1185">Reference proteome</keyword>
<evidence type="ECO:0000256" key="1">
    <source>
        <dbReference type="ARBA" id="ARBA00004496"/>
    </source>
</evidence>
<sequence length="729" mass="82223">YSMPGILHFIQHEWSRFEMERAQWDVEKAELQARIAFLQGERKGQENLKRDLIRRIKMLEFALKQERAKVHKLKFGTDLSVEQKHNESNDESKTNELQTTNAHMSWRHGRQLLRQYLQEVGYSETILDVRSQRVRALLGNNYDAPKPVENDNQVVNGNISDEEKQSNTDGNTESIFKDFNFLNAEDNDNEDDEDVNMQDEDVTDDGDHQRKARAKDAFDEVDGFGDEEMALAEFDFLNPTAAEPGINFTILGKLNFSFQYSSLLSMTDDMKLDWSVDQNKLNAMKEQFRQEKRQTKKKELKRKYPLSRPELNTKFGQDFLPKEENTLYIVQEVRSLSMHVPDHPYNLLNVFHSESLPFTVGGTHMGDESIENALGLGALAGLTVANEADPLSYDIAATKESYRKTWNPKYTLRSHFDGIRAIRFLPNESAVITASEDHTMKLWNLNKPLPSKKTQSLDVEPIYSFRGHSGAVLSLEVDADGSYCFSGGLDASVRVWSIPSVEIDAYDTYGKSVIQKVLVGHTDAVWSLSYSSTRQQLLSASSDCSVRLWNPTSNDPLIQTYTTEGIPTSVCFVQCDSNHAVVSHTDGKINLYDLETGQISLVLAEGDGSKYIDCSVNCVASHPTMPITMTAHDDKHIKFFDNSSGKLIHSMVAHLDSVTSLSVDPNGLYLLSGSHDCSIRLWNLDSKTCIQELTSHRKKFDESIYSVAFHPSATYIASAGADALAKIFV</sequence>
<dbReference type="SMART" id="SM00320">
    <property type="entry name" value="WD40"/>
    <property type="match status" value="7"/>
</dbReference>
<comment type="subcellular location">
    <subcellularLocation>
        <location evidence="1">Cytoplasm</location>
    </subcellularLocation>
</comment>
<feature type="repeat" description="WD" evidence="9">
    <location>
        <begin position="412"/>
        <end position="446"/>
    </location>
</feature>
<dbReference type="PANTHER" id="PTHR15653:SF0">
    <property type="entry name" value="CONNECTOR OF KINASE TO AP-1, ISOFORM E"/>
    <property type="match status" value="1"/>
</dbReference>
<dbReference type="Gene3D" id="2.130.10.10">
    <property type="entry name" value="YVTN repeat-like/Quinoprotein amine dehydrogenase"/>
    <property type="match status" value="3"/>
</dbReference>
<dbReference type="PROSITE" id="PS50294">
    <property type="entry name" value="WD_REPEATS_REGION"/>
    <property type="match status" value="4"/>
</dbReference>
<dbReference type="InterPro" id="IPR019775">
    <property type="entry name" value="WD40_repeat_CS"/>
</dbReference>
<dbReference type="PROSITE" id="PS00678">
    <property type="entry name" value="WD_REPEATS_1"/>
    <property type="match status" value="2"/>
</dbReference>
<accession>H2ZDP6</accession>
<evidence type="ECO:0000256" key="10">
    <source>
        <dbReference type="SAM" id="Coils"/>
    </source>
</evidence>
<evidence type="ECO:0000256" key="2">
    <source>
        <dbReference type="ARBA" id="ARBA00009616"/>
    </source>
</evidence>
<dbReference type="PROSITE" id="PS50082">
    <property type="entry name" value="WD_REPEATS_2"/>
    <property type="match status" value="4"/>
</dbReference>
<evidence type="ECO:0000259" key="12">
    <source>
        <dbReference type="Pfam" id="PF08232"/>
    </source>
</evidence>
<dbReference type="Ensembl" id="ENSCSAVT00000015891.1">
    <property type="protein sequence ID" value="ENSCSAVP00000015712.1"/>
    <property type="gene ID" value="ENSCSAVG00000009226.1"/>
</dbReference>
<protein>
    <recommendedName>
        <fullName evidence="12">Striatin N-terminal domain-containing protein</fullName>
    </recommendedName>
</protein>
<dbReference type="Gene3D" id="1.20.5.300">
    <property type="match status" value="1"/>
</dbReference>
<evidence type="ECO:0000256" key="5">
    <source>
        <dbReference type="ARBA" id="ARBA00022574"/>
    </source>
</evidence>
<dbReference type="GO" id="GO:0005516">
    <property type="term" value="F:calmodulin binding"/>
    <property type="evidence" value="ECO:0007669"/>
    <property type="project" value="UniProtKB-KW"/>
</dbReference>
<keyword evidence="8 10" id="KW-0175">Coiled coil</keyword>
<dbReference type="InParanoid" id="H2ZDP6"/>
<evidence type="ECO:0000256" key="11">
    <source>
        <dbReference type="SAM" id="MobiDB-lite"/>
    </source>
</evidence>
<dbReference type="FunFam" id="2.130.10.10:FF:000498">
    <property type="entry name" value="Striatin 3"/>
    <property type="match status" value="1"/>
</dbReference>
<organism evidence="13 14">
    <name type="scientific">Ciona savignyi</name>
    <name type="common">Pacific transparent sea squirt</name>
    <dbReference type="NCBI Taxonomy" id="51511"/>
    <lineage>
        <taxon>Eukaryota</taxon>
        <taxon>Metazoa</taxon>
        <taxon>Chordata</taxon>
        <taxon>Tunicata</taxon>
        <taxon>Ascidiacea</taxon>
        <taxon>Phlebobranchia</taxon>
        <taxon>Cionidae</taxon>
        <taxon>Ciona</taxon>
    </lineage>
</organism>
<evidence type="ECO:0000256" key="4">
    <source>
        <dbReference type="ARBA" id="ARBA00022553"/>
    </source>
</evidence>
<dbReference type="InterPro" id="IPR036322">
    <property type="entry name" value="WD40_repeat_dom_sf"/>
</dbReference>
<feature type="domain" description="Striatin N-terminal" evidence="12">
    <location>
        <begin position="2"/>
        <end position="127"/>
    </location>
</feature>
<keyword evidence="5 9" id="KW-0853">WD repeat</keyword>
<evidence type="ECO:0000256" key="3">
    <source>
        <dbReference type="ARBA" id="ARBA00022490"/>
    </source>
</evidence>
<dbReference type="AlphaFoldDB" id="H2ZDP6"/>
<dbReference type="InterPro" id="IPR015943">
    <property type="entry name" value="WD40/YVTN_repeat-like_dom_sf"/>
</dbReference>
<evidence type="ECO:0000256" key="8">
    <source>
        <dbReference type="ARBA" id="ARBA00023054"/>
    </source>
</evidence>
<reference evidence="13" key="3">
    <citation type="submission" date="2025-09" db="UniProtKB">
        <authorList>
            <consortium name="Ensembl"/>
        </authorList>
    </citation>
    <scope>IDENTIFICATION</scope>
</reference>
<reference evidence="14" key="1">
    <citation type="submission" date="2003-08" db="EMBL/GenBank/DDBJ databases">
        <authorList>
            <person name="Birren B."/>
            <person name="Nusbaum C."/>
            <person name="Abebe A."/>
            <person name="Abouelleil A."/>
            <person name="Adekoya E."/>
            <person name="Ait-zahra M."/>
            <person name="Allen N."/>
            <person name="Allen T."/>
            <person name="An P."/>
            <person name="Anderson M."/>
            <person name="Anderson S."/>
            <person name="Arachchi H."/>
            <person name="Armbruster J."/>
            <person name="Bachantsang P."/>
            <person name="Baldwin J."/>
            <person name="Barry A."/>
            <person name="Bayul T."/>
            <person name="Blitshsteyn B."/>
            <person name="Bloom T."/>
            <person name="Blye J."/>
            <person name="Boguslavskiy L."/>
            <person name="Borowsky M."/>
            <person name="Boukhgalter B."/>
            <person name="Brunache A."/>
            <person name="Butler J."/>
            <person name="Calixte N."/>
            <person name="Calvo S."/>
            <person name="Camarata J."/>
            <person name="Campo K."/>
            <person name="Chang J."/>
            <person name="Cheshatsang Y."/>
            <person name="Citroen M."/>
            <person name="Collymore A."/>
            <person name="Considine T."/>
            <person name="Cook A."/>
            <person name="Cooke P."/>
            <person name="Corum B."/>
            <person name="Cuomo C."/>
            <person name="David R."/>
            <person name="Dawoe T."/>
            <person name="Degray S."/>
            <person name="Dodge S."/>
            <person name="Dooley K."/>
            <person name="Dorje P."/>
            <person name="Dorjee K."/>
            <person name="Dorris L."/>
            <person name="Duffey N."/>
            <person name="Dupes A."/>
            <person name="Elkins T."/>
            <person name="Engels R."/>
            <person name="Erickson J."/>
            <person name="Farina A."/>
            <person name="Faro S."/>
            <person name="Ferreira P."/>
            <person name="Fischer H."/>
            <person name="Fitzgerald M."/>
            <person name="Foley K."/>
            <person name="Gage D."/>
            <person name="Galagan J."/>
            <person name="Gearin G."/>
            <person name="Gnerre S."/>
            <person name="Gnirke A."/>
            <person name="Goyette A."/>
            <person name="Graham J."/>
            <person name="Grandbois E."/>
            <person name="Gyaltsen K."/>
            <person name="Hafez N."/>
            <person name="Hagopian D."/>
            <person name="Hagos B."/>
            <person name="Hall J."/>
            <person name="Hatcher B."/>
            <person name="Heller A."/>
            <person name="Higgins H."/>
            <person name="Honan T."/>
            <person name="Horn A."/>
            <person name="Houde N."/>
            <person name="Hughes L."/>
            <person name="Hulme W."/>
            <person name="Husby E."/>
            <person name="Iliev I."/>
            <person name="Jaffe D."/>
            <person name="Jones C."/>
            <person name="Kamal M."/>
            <person name="Kamat A."/>
            <person name="Kamvysselis M."/>
            <person name="Karlsson E."/>
            <person name="Kells C."/>
            <person name="Kieu A."/>
            <person name="Kisner P."/>
            <person name="Kodira C."/>
            <person name="Kulbokas E."/>
            <person name="Labutti K."/>
            <person name="Lama D."/>
            <person name="Landers T."/>
            <person name="Leger J."/>
            <person name="Levine S."/>
            <person name="Lewis D."/>
            <person name="Lewis T."/>
            <person name="Lindblad-toh K."/>
            <person name="Liu X."/>
            <person name="Lokyitsang T."/>
            <person name="Lokyitsang Y."/>
            <person name="Lucien O."/>
            <person name="Lui A."/>
            <person name="Ma L.J."/>
            <person name="Mabbitt R."/>
            <person name="Macdonald J."/>
            <person name="Maclean C."/>
            <person name="Major J."/>
            <person name="Manning J."/>
            <person name="Marabella R."/>
            <person name="Maru K."/>
            <person name="Matthews C."/>
            <person name="Mauceli E."/>
            <person name="Mccarthy M."/>
            <person name="Mcdonough S."/>
            <person name="Mcghee T."/>
            <person name="Meldrim J."/>
            <person name="Meneus L."/>
            <person name="Mesirov J."/>
            <person name="Mihalev A."/>
            <person name="Mihova T."/>
            <person name="Mikkelsen T."/>
            <person name="Mlenga V."/>
            <person name="Moru K."/>
            <person name="Mozes J."/>
            <person name="Mulrain L."/>
            <person name="Munson G."/>
            <person name="Naylor J."/>
            <person name="Newes C."/>
            <person name="Nguyen C."/>
            <person name="Nguyen N."/>
            <person name="Nguyen T."/>
            <person name="Nicol R."/>
            <person name="Nielsen C."/>
            <person name="Nizzari M."/>
            <person name="Norbu C."/>
            <person name="Norbu N."/>
            <person name="O'donnell P."/>
            <person name="Okoawo O."/>
            <person name="O'leary S."/>
            <person name="Omotosho B."/>
            <person name="O'neill K."/>
            <person name="Osman S."/>
            <person name="Parker S."/>
            <person name="Perrin D."/>
            <person name="Phunkhang P."/>
            <person name="Piqani B."/>
            <person name="Purcell S."/>
            <person name="Rachupka T."/>
            <person name="Ramasamy U."/>
            <person name="Rameau R."/>
            <person name="Ray V."/>
            <person name="Raymond C."/>
            <person name="Retta R."/>
            <person name="Richardson S."/>
            <person name="Rise C."/>
            <person name="Rodriguez J."/>
            <person name="Rogers J."/>
            <person name="Rogov P."/>
            <person name="Rutman M."/>
            <person name="Schupbach R."/>
            <person name="Seaman C."/>
            <person name="Settipalli S."/>
            <person name="Sharpe T."/>
            <person name="Sheridan J."/>
            <person name="Sherpa N."/>
            <person name="Shi J."/>
            <person name="Smirnov S."/>
            <person name="Smith C."/>
            <person name="Sougnez C."/>
            <person name="Spencer B."/>
            <person name="Stalker J."/>
            <person name="Stange-thomann N."/>
            <person name="Stavropoulos S."/>
            <person name="Stetson K."/>
            <person name="Stone C."/>
            <person name="Stone S."/>
            <person name="Stubbs M."/>
            <person name="Talamas J."/>
            <person name="Tchuinga P."/>
            <person name="Tenzing P."/>
            <person name="Tesfaye S."/>
            <person name="Theodore J."/>
            <person name="Thoulutsang Y."/>
            <person name="Topham K."/>
            <person name="Towey S."/>
            <person name="Tsamla T."/>
            <person name="Tsomo N."/>
            <person name="Vallee D."/>
            <person name="Vassiliev H."/>
            <person name="Venkataraman V."/>
            <person name="Vinson J."/>
            <person name="Vo A."/>
            <person name="Wade C."/>
            <person name="Wang S."/>
            <person name="Wangchuk T."/>
            <person name="Wangdi T."/>
            <person name="Whittaker C."/>
            <person name="Wilkinson J."/>
            <person name="Wu Y."/>
            <person name="Wyman D."/>
            <person name="Yadav S."/>
            <person name="Yang S."/>
            <person name="Yang X."/>
            <person name="Yeager S."/>
            <person name="Yee E."/>
            <person name="Young G."/>
            <person name="Zainoun J."/>
            <person name="Zembeck L."/>
            <person name="Zimmer A."/>
            <person name="Zody M."/>
            <person name="Lander E."/>
        </authorList>
    </citation>
    <scope>NUCLEOTIDE SEQUENCE [LARGE SCALE GENOMIC DNA]</scope>
</reference>
<evidence type="ECO:0000256" key="9">
    <source>
        <dbReference type="PROSITE-ProRule" id="PRU00221"/>
    </source>
</evidence>
<dbReference type="STRING" id="51511.ENSCSAVP00000015712"/>
<dbReference type="PRINTS" id="PR00320">
    <property type="entry name" value="GPROTEINBRPT"/>
</dbReference>
<dbReference type="InterPro" id="IPR020472">
    <property type="entry name" value="WD40_PAC1"/>
</dbReference>
<dbReference type="Pfam" id="PF08232">
    <property type="entry name" value="Striatin"/>
    <property type="match status" value="1"/>
</dbReference>
<evidence type="ECO:0000313" key="14">
    <source>
        <dbReference type="Proteomes" id="UP000007875"/>
    </source>
</evidence>
<dbReference type="GeneTree" id="ENSGT00950000183095"/>
<dbReference type="CDD" id="cd00200">
    <property type="entry name" value="WD40"/>
    <property type="match status" value="1"/>
</dbReference>
<dbReference type="InterPro" id="IPR013258">
    <property type="entry name" value="Striatin_N"/>
</dbReference>
<keyword evidence="3" id="KW-0963">Cytoplasm</keyword>
<evidence type="ECO:0000256" key="6">
    <source>
        <dbReference type="ARBA" id="ARBA00022737"/>
    </source>
</evidence>
<feature type="coiled-coil region" evidence="10">
    <location>
        <begin position="21"/>
        <end position="69"/>
    </location>
</feature>
<dbReference type="Pfam" id="PF00400">
    <property type="entry name" value="WD40"/>
    <property type="match status" value="5"/>
</dbReference>
<keyword evidence="4" id="KW-0597">Phosphoprotein</keyword>
<comment type="similarity">
    <text evidence="2">Belongs to the WD repeat striatin family.</text>
</comment>
<feature type="region of interest" description="Disordered" evidence="11">
    <location>
        <begin position="184"/>
        <end position="210"/>
    </location>
</feature>
<name>H2ZDP6_CIOSA</name>
<feature type="repeat" description="WD" evidence="9">
    <location>
        <begin position="518"/>
        <end position="559"/>
    </location>
</feature>